<feature type="compositionally biased region" description="Polar residues" evidence="1">
    <location>
        <begin position="178"/>
        <end position="208"/>
    </location>
</feature>
<reference evidence="3" key="1">
    <citation type="submission" date="2022-11" db="UniProtKB">
        <authorList>
            <consortium name="WormBaseParasite"/>
        </authorList>
    </citation>
    <scope>IDENTIFICATION</scope>
</reference>
<evidence type="ECO:0000256" key="1">
    <source>
        <dbReference type="SAM" id="MobiDB-lite"/>
    </source>
</evidence>
<evidence type="ECO:0000313" key="2">
    <source>
        <dbReference type="Proteomes" id="UP000887566"/>
    </source>
</evidence>
<feature type="region of interest" description="Disordered" evidence="1">
    <location>
        <begin position="320"/>
        <end position="344"/>
    </location>
</feature>
<accession>A0A914XK66</accession>
<organism evidence="2 3">
    <name type="scientific">Plectus sambesii</name>
    <dbReference type="NCBI Taxonomy" id="2011161"/>
    <lineage>
        <taxon>Eukaryota</taxon>
        <taxon>Metazoa</taxon>
        <taxon>Ecdysozoa</taxon>
        <taxon>Nematoda</taxon>
        <taxon>Chromadorea</taxon>
        <taxon>Plectida</taxon>
        <taxon>Plectina</taxon>
        <taxon>Plectoidea</taxon>
        <taxon>Plectidae</taxon>
        <taxon>Plectus</taxon>
    </lineage>
</organism>
<sequence length="344" mass="36397">MSGYAPRPGFPGGGYQQPAMPPQPPGLSPAYSAPSATTAQNSNQLAGFPPGHQAPHQQQQMGAFAQPPFPSSQHQMANGGIPNGFPGMAPSSNVPNRYPQPPTMPPSAFQQPPRPQTNGFGNNTNAAAPTGNASSNFGPPLSRTPTIPSPSPPDPSPQGGPPLQPFAQQTKPHPPPMTNQSVYSSAPSNFQQMPPAMTNGSAPSNFQQMPPAMTNGPSMPRPPLPTPPVPGFQDTTFGQQPRPGFPPPLANHQPPQQQQNYGQSYPNAPMQPQMPGYPAPGYGQQQQPVNSMSQDFNRMGLGQQQQQQMIDLMQERQVLSGGCPDPHVTLPPTVINSEVNCDPE</sequence>
<feature type="compositionally biased region" description="Polar residues" evidence="1">
    <location>
        <begin position="334"/>
        <end position="344"/>
    </location>
</feature>
<feature type="region of interest" description="Disordered" evidence="1">
    <location>
        <begin position="1"/>
        <end position="295"/>
    </location>
</feature>
<feature type="compositionally biased region" description="Low complexity" evidence="1">
    <location>
        <begin position="117"/>
        <end position="146"/>
    </location>
</feature>
<name>A0A914XK66_9BILA</name>
<dbReference type="Proteomes" id="UP000887566">
    <property type="component" value="Unplaced"/>
</dbReference>
<dbReference type="WBParaSite" id="PSAMB.scaffold8811size5747.g31809.t2">
    <property type="protein sequence ID" value="PSAMB.scaffold8811size5747.g31809.t2"/>
    <property type="gene ID" value="PSAMB.scaffold8811size5747.g31809"/>
</dbReference>
<feature type="compositionally biased region" description="Low complexity" evidence="1">
    <location>
        <begin position="250"/>
        <end position="288"/>
    </location>
</feature>
<protein>
    <submittedName>
        <fullName evidence="3">Uncharacterized protein</fullName>
    </submittedName>
</protein>
<feature type="compositionally biased region" description="Low complexity" evidence="1">
    <location>
        <begin position="28"/>
        <end position="39"/>
    </location>
</feature>
<feature type="compositionally biased region" description="Pro residues" evidence="1">
    <location>
        <begin position="219"/>
        <end position="230"/>
    </location>
</feature>
<dbReference type="AlphaFoldDB" id="A0A914XK66"/>
<feature type="compositionally biased region" description="Pro residues" evidence="1">
    <location>
        <begin position="147"/>
        <end position="164"/>
    </location>
</feature>
<proteinExistence type="predicted"/>
<feature type="compositionally biased region" description="Low complexity" evidence="1">
    <location>
        <begin position="47"/>
        <end position="64"/>
    </location>
</feature>
<evidence type="ECO:0000313" key="3">
    <source>
        <dbReference type="WBParaSite" id="PSAMB.scaffold8811size5747.g31809.t2"/>
    </source>
</evidence>
<keyword evidence="2" id="KW-1185">Reference proteome</keyword>